<keyword evidence="10 14" id="KW-0503">Monooxygenase</keyword>
<evidence type="ECO:0000256" key="5">
    <source>
        <dbReference type="ARBA" id="ARBA00022692"/>
    </source>
</evidence>
<dbReference type="GO" id="GO:0006629">
    <property type="term" value="P:lipid metabolic process"/>
    <property type="evidence" value="ECO:0007669"/>
    <property type="project" value="InterPro"/>
</dbReference>
<evidence type="ECO:0000256" key="8">
    <source>
        <dbReference type="ARBA" id="ARBA00023002"/>
    </source>
</evidence>
<comment type="similarity">
    <text evidence="2">Belongs to the fatty acid desaturase type 1 family. AlkB subfamily.</text>
</comment>
<evidence type="ECO:0000256" key="4">
    <source>
        <dbReference type="ARBA" id="ARBA00022519"/>
    </source>
</evidence>
<feature type="transmembrane region" description="Helical" evidence="12">
    <location>
        <begin position="30"/>
        <end position="47"/>
    </location>
</feature>
<keyword evidence="5 12" id="KW-0812">Transmembrane</keyword>
<dbReference type="PANTHER" id="PTHR38674">
    <property type="entry name" value="ALKANE 1-MONOOXYGENASE 1"/>
    <property type="match status" value="1"/>
</dbReference>
<evidence type="ECO:0000256" key="7">
    <source>
        <dbReference type="ARBA" id="ARBA00022989"/>
    </source>
</evidence>
<name>A0A1I3UEQ4_9RHOB</name>
<dbReference type="InterPro" id="IPR033885">
    <property type="entry name" value="AlkB/XylM"/>
</dbReference>
<proteinExistence type="inferred from homology"/>
<dbReference type="CDD" id="cd03512">
    <property type="entry name" value="Alkane-hydroxylase"/>
    <property type="match status" value="1"/>
</dbReference>
<feature type="transmembrane region" description="Helical" evidence="12">
    <location>
        <begin position="59"/>
        <end position="82"/>
    </location>
</feature>
<organism evidence="14 15">
    <name type="scientific">Jannaschia pohangensis</name>
    <dbReference type="NCBI Taxonomy" id="390807"/>
    <lineage>
        <taxon>Bacteria</taxon>
        <taxon>Pseudomonadati</taxon>
        <taxon>Pseudomonadota</taxon>
        <taxon>Alphaproteobacteria</taxon>
        <taxon>Rhodobacterales</taxon>
        <taxon>Roseobacteraceae</taxon>
        <taxon>Jannaschia</taxon>
    </lineage>
</organism>
<dbReference type="GO" id="GO:0004497">
    <property type="term" value="F:monooxygenase activity"/>
    <property type="evidence" value="ECO:0007669"/>
    <property type="project" value="UniProtKB-KW"/>
</dbReference>
<evidence type="ECO:0000313" key="14">
    <source>
        <dbReference type="EMBL" id="SFJ80346.1"/>
    </source>
</evidence>
<dbReference type="Proteomes" id="UP000199110">
    <property type="component" value="Unassembled WGS sequence"/>
</dbReference>
<evidence type="ECO:0000256" key="1">
    <source>
        <dbReference type="ARBA" id="ARBA00004429"/>
    </source>
</evidence>
<evidence type="ECO:0000256" key="6">
    <source>
        <dbReference type="ARBA" id="ARBA00022723"/>
    </source>
</evidence>
<keyword evidence="3" id="KW-1003">Cell membrane</keyword>
<protein>
    <submittedName>
        <fullName evidence="14">Alkane 1-monooxygenase</fullName>
    </submittedName>
</protein>
<gene>
    <name evidence="14" type="ORF">SAMN04488095_3705</name>
</gene>
<dbReference type="PANTHER" id="PTHR38674:SF1">
    <property type="entry name" value="ALKANE 1-MONOOXYGENASE 1"/>
    <property type="match status" value="1"/>
</dbReference>
<dbReference type="GO" id="GO:0046872">
    <property type="term" value="F:metal ion binding"/>
    <property type="evidence" value="ECO:0007669"/>
    <property type="project" value="UniProtKB-KW"/>
</dbReference>
<evidence type="ECO:0000256" key="11">
    <source>
        <dbReference type="ARBA" id="ARBA00023136"/>
    </source>
</evidence>
<dbReference type="EMBL" id="FORA01000007">
    <property type="protein sequence ID" value="SFJ80346.1"/>
    <property type="molecule type" value="Genomic_DNA"/>
</dbReference>
<evidence type="ECO:0000256" key="12">
    <source>
        <dbReference type="SAM" id="Phobius"/>
    </source>
</evidence>
<dbReference type="Pfam" id="PF00487">
    <property type="entry name" value="FA_desaturase"/>
    <property type="match status" value="1"/>
</dbReference>
<evidence type="ECO:0000313" key="15">
    <source>
        <dbReference type="Proteomes" id="UP000199110"/>
    </source>
</evidence>
<dbReference type="STRING" id="390807.SAMN04488095_3705"/>
<comment type="subcellular location">
    <subcellularLocation>
        <location evidence="1">Cell inner membrane</location>
        <topology evidence="1">Multi-pass membrane protein</topology>
    </subcellularLocation>
</comment>
<evidence type="ECO:0000256" key="3">
    <source>
        <dbReference type="ARBA" id="ARBA00022475"/>
    </source>
</evidence>
<keyword evidence="7 12" id="KW-1133">Transmembrane helix</keyword>
<reference evidence="14 15" key="1">
    <citation type="submission" date="2016-10" db="EMBL/GenBank/DDBJ databases">
        <authorList>
            <person name="de Groot N.N."/>
        </authorList>
    </citation>
    <scope>NUCLEOTIDE SEQUENCE [LARGE SCALE GENOMIC DNA]</scope>
    <source>
        <strain evidence="14 15">DSM 19073</strain>
    </source>
</reference>
<evidence type="ECO:0000256" key="2">
    <source>
        <dbReference type="ARBA" id="ARBA00010823"/>
    </source>
</evidence>
<keyword evidence="8" id="KW-0560">Oxidoreductase</keyword>
<dbReference type="RefSeq" id="WP_092784568.1">
    <property type="nucleotide sequence ID" value="NZ_FORA01000007.1"/>
</dbReference>
<dbReference type="AlphaFoldDB" id="A0A1I3UEQ4"/>
<keyword evidence="15" id="KW-1185">Reference proteome</keyword>
<sequence>MPALLPYLAALGLSVALLVAGAIWDGPWDFASFIWMAGVVAVLDHVLPEHGPSPDGRQARALTVGLAAIHFPMLALAVWALAQGGPTWNWIAYFSAAGLFFGQIMNSNAHELIHARGRLRRALGRWTYTTLLFGHQTTAHPGVHHIHVATREDPNTARYGESWWKFCVRAWRDSFRQGLAVEKARQRARGRGDWNIRNPYWEYILGGAAGIGLSLAFLGLPGALAYVALCALAQSQLLVTDYVLHYGMRREKIGDRYEPVGPEHSWNAPHRVTNLLTLHAPRHSDHHAHPGRGFEELTTDDTQPQLPYSLPVMVTFALWPRFWRKVMHPRVHALQDRLAEARTRPETSETACA</sequence>
<accession>A0A1I3UEQ4</accession>
<dbReference type="OrthoDB" id="4759734at2"/>
<keyword evidence="11 12" id="KW-0472">Membrane</keyword>
<feature type="transmembrane region" description="Helical" evidence="12">
    <location>
        <begin position="200"/>
        <end position="218"/>
    </location>
</feature>
<evidence type="ECO:0000259" key="13">
    <source>
        <dbReference type="Pfam" id="PF00487"/>
    </source>
</evidence>
<dbReference type="InterPro" id="IPR005804">
    <property type="entry name" value="FA_desaturase_dom"/>
</dbReference>
<feature type="transmembrane region" description="Helical" evidence="12">
    <location>
        <begin position="88"/>
        <end position="106"/>
    </location>
</feature>
<evidence type="ECO:0000256" key="10">
    <source>
        <dbReference type="ARBA" id="ARBA00023033"/>
    </source>
</evidence>
<evidence type="ECO:0000256" key="9">
    <source>
        <dbReference type="ARBA" id="ARBA00023004"/>
    </source>
</evidence>
<keyword evidence="4" id="KW-0997">Cell inner membrane</keyword>
<dbReference type="GO" id="GO:0005886">
    <property type="term" value="C:plasma membrane"/>
    <property type="evidence" value="ECO:0007669"/>
    <property type="project" value="UniProtKB-SubCell"/>
</dbReference>
<keyword evidence="6" id="KW-0479">Metal-binding</keyword>
<feature type="domain" description="Fatty acid desaturase" evidence="13">
    <location>
        <begin position="89"/>
        <end position="298"/>
    </location>
</feature>
<keyword evidence="9" id="KW-0408">Iron</keyword>